<reference evidence="2" key="2">
    <citation type="submission" date="2010-04" db="EMBL/GenBank/DDBJ databases">
        <authorList>
            <person name="Buell R."/>
            <person name="Hamilton J."/>
            <person name="Hostetler J."/>
        </authorList>
    </citation>
    <scope>NUCLEOTIDE SEQUENCE [LARGE SCALE GENOMIC DNA]</scope>
    <source>
        <strain evidence="2">DAOM:BR144</strain>
    </source>
</reference>
<dbReference type="EnsemblProtists" id="PYU1_T006324">
    <property type="protein sequence ID" value="PYU1_T006324"/>
    <property type="gene ID" value="PYU1_G006312"/>
</dbReference>
<protein>
    <submittedName>
        <fullName evidence="1">Uncharacterized protein</fullName>
    </submittedName>
</protein>
<evidence type="ECO:0000313" key="1">
    <source>
        <dbReference type="EnsemblProtists" id="PYU1_T006324"/>
    </source>
</evidence>
<reference evidence="2" key="1">
    <citation type="journal article" date="2010" name="Genome Biol.">
        <title>Genome sequence of the necrotrophic plant pathogen Pythium ultimum reveals original pathogenicity mechanisms and effector repertoire.</title>
        <authorList>
            <person name="Levesque C.A."/>
            <person name="Brouwer H."/>
            <person name="Cano L."/>
            <person name="Hamilton J.P."/>
            <person name="Holt C."/>
            <person name="Huitema E."/>
            <person name="Raffaele S."/>
            <person name="Robideau G.P."/>
            <person name="Thines M."/>
            <person name="Win J."/>
            <person name="Zerillo M.M."/>
            <person name="Beakes G.W."/>
            <person name="Boore J.L."/>
            <person name="Busam D."/>
            <person name="Dumas B."/>
            <person name="Ferriera S."/>
            <person name="Fuerstenberg S.I."/>
            <person name="Gachon C.M."/>
            <person name="Gaulin E."/>
            <person name="Govers F."/>
            <person name="Grenville-Briggs L."/>
            <person name="Horner N."/>
            <person name="Hostetler J."/>
            <person name="Jiang R.H."/>
            <person name="Johnson J."/>
            <person name="Krajaejun T."/>
            <person name="Lin H."/>
            <person name="Meijer H.J."/>
            <person name="Moore B."/>
            <person name="Morris P."/>
            <person name="Phuntmart V."/>
            <person name="Puiu D."/>
            <person name="Shetty J."/>
            <person name="Stajich J.E."/>
            <person name="Tripathy S."/>
            <person name="Wawra S."/>
            <person name="van West P."/>
            <person name="Whitty B.R."/>
            <person name="Coutinho P.M."/>
            <person name="Henrissat B."/>
            <person name="Martin F."/>
            <person name="Thomas P.D."/>
            <person name="Tyler B.M."/>
            <person name="De Vries R.P."/>
            <person name="Kamoun S."/>
            <person name="Yandell M."/>
            <person name="Tisserat N."/>
            <person name="Buell C.R."/>
        </authorList>
    </citation>
    <scope>NUCLEOTIDE SEQUENCE</scope>
    <source>
        <strain evidence="2">DAOM:BR144</strain>
    </source>
</reference>
<proteinExistence type="predicted"/>
<dbReference type="EMBL" id="GL376604">
    <property type="status" value="NOT_ANNOTATED_CDS"/>
    <property type="molecule type" value="Genomic_DNA"/>
</dbReference>
<dbReference type="VEuPathDB" id="FungiDB:PYU1_G006312"/>
<dbReference type="HOGENOM" id="CLU_1424121_0_0_1"/>
<dbReference type="Proteomes" id="UP000019132">
    <property type="component" value="Unassembled WGS sequence"/>
</dbReference>
<dbReference type="InParanoid" id="K3WMY2"/>
<keyword evidence="2" id="KW-1185">Reference proteome</keyword>
<reference evidence="1" key="3">
    <citation type="submission" date="2015-02" db="UniProtKB">
        <authorList>
            <consortium name="EnsemblProtists"/>
        </authorList>
    </citation>
    <scope>IDENTIFICATION</scope>
    <source>
        <strain evidence="1">DAOM BR144</strain>
    </source>
</reference>
<dbReference type="AlphaFoldDB" id="K3WMY2"/>
<accession>K3WMY2</accession>
<name>K3WMY2_GLOUD</name>
<evidence type="ECO:0000313" key="2">
    <source>
        <dbReference type="Proteomes" id="UP000019132"/>
    </source>
</evidence>
<organism evidence="1 2">
    <name type="scientific">Globisporangium ultimum (strain ATCC 200006 / CBS 805.95 / DAOM BR144)</name>
    <name type="common">Pythium ultimum</name>
    <dbReference type="NCBI Taxonomy" id="431595"/>
    <lineage>
        <taxon>Eukaryota</taxon>
        <taxon>Sar</taxon>
        <taxon>Stramenopiles</taxon>
        <taxon>Oomycota</taxon>
        <taxon>Peronosporomycetes</taxon>
        <taxon>Pythiales</taxon>
        <taxon>Pythiaceae</taxon>
        <taxon>Globisporangium</taxon>
    </lineage>
</organism>
<sequence>MSASIFSQNGNEFADTTSTYTTETSKLVYQFGIEENHKAVSTYRVDQFWVLQVDVADIRNCHWNIEVLVGQELLDLVEVGDRDRRVHIATVHSLTSDVDSNDVIGVDEPLLRQHLLELGLLVLVRRIIGTDPEPERDFESGLDRCRHDVRGLVTSRIVSVTVLRIVSSFAIWSALLHFVAVGAQSGPARLL</sequence>
<dbReference type="eggNOG" id="ENOG502RWH9">
    <property type="taxonomic scope" value="Eukaryota"/>
</dbReference>